<evidence type="ECO:0000313" key="12">
    <source>
        <dbReference type="EMBL" id="CDZ97407.1"/>
    </source>
</evidence>
<evidence type="ECO:0000256" key="1">
    <source>
        <dbReference type="ARBA" id="ARBA00004370"/>
    </source>
</evidence>
<evidence type="ECO:0000256" key="4">
    <source>
        <dbReference type="ARBA" id="ARBA00022824"/>
    </source>
</evidence>
<proteinExistence type="inferred from homology"/>
<keyword evidence="4 9" id="KW-0256">Endoplasmic reticulum</keyword>
<evidence type="ECO:0000256" key="6">
    <source>
        <dbReference type="ARBA" id="ARBA00023121"/>
    </source>
</evidence>
<feature type="domain" description="SMP-LTD" evidence="11">
    <location>
        <begin position="1"/>
        <end position="470"/>
    </location>
</feature>
<dbReference type="GO" id="GO:0032865">
    <property type="term" value="C:ERMES complex"/>
    <property type="evidence" value="ECO:0007669"/>
    <property type="project" value="UniProtKB-UniRule"/>
</dbReference>
<dbReference type="PANTHER" id="PTHR28204:SF1">
    <property type="entry name" value="MITOCHONDRIAL DISTRIBUTION AND MORPHOLOGY PROTEIN 12"/>
    <property type="match status" value="1"/>
</dbReference>
<dbReference type="PANTHER" id="PTHR28204">
    <property type="entry name" value="MITOCHONDRIAL DISTRIBUTION AND MORPHOLOGY PROTEIN 12"/>
    <property type="match status" value="1"/>
</dbReference>
<gene>
    <name evidence="9" type="primary">MDM12</name>
</gene>
<comment type="function">
    <text evidence="9">Component of the ERMES/MDM complex, which serves as a molecular tether to connect the endoplasmic reticulum (ER) and mitochondria. Components of this complex are involved in the control of mitochondrial shape and protein biogenesis, and function in nonvesicular lipid trafficking between the ER and mitochondria. MDM12 is required for the interaction of the ER-resident membrane protein MMM1 and the outer mitochondrial membrane-resident beta-barrel protein MDM10. The MDM12-MMM1 subcomplex functions in the major beta-barrel assembly pathway that is responsible for biogenesis of all mitochondrial outer membrane beta-barrel proteins, and acts in a late step after the SAM complex. The MDM10-MDM12-MMM1 subcomplex further acts in the TOM40-specific pathway after the action of the MDM12-MMM1 complex. Essential for establishing and maintaining the structure of mitochondria and maintenance of mtDNA nucleoids.</text>
</comment>
<comment type="similarity">
    <text evidence="9">Belongs to the MDM12 family.</text>
</comment>
<evidence type="ECO:0000256" key="2">
    <source>
        <dbReference type="ARBA" id="ARBA00022448"/>
    </source>
</evidence>
<sequence length="470" mass="50646">MSVEIDYALLASDPVLTSSLVSALNKSLAGVALPSFLGPISVTSFDFGTEGPDVEIVGLTDVYQEFLDIEDEEEEEDEGDDILGSDEYKQTSPHQERRYSEDGGMERDESMVEPADLSSPEENPRWTTSAPNGTGGGNSLATPSYEMNRRMSQQSSYFYQAPASEAGSARTSGTAMSSRTTTSTIPHSIIGRTPLYNSSPFTSRVGLGSMYSPSGSLFLSRTTSRAPSPVRTIDTGLSTSTKSSEREVKGAHDTLSTISPSIDPSNETRSGPMGPVPTPESSSSSTGPPDLQLHLRIRHSADIRLSLSTSLLINHPSPGFMSLPLALTVTRMDLDLHLVVAFQATHPPVHRRTSRGDPEGAGSENVNEGTGGEANVSGRRIHVSILDELDPYGPRVPGETVQRDVPHLGESKPVPVGERIIGRMEIQSSIGQEGEHVLRNVAKVERFVLELLRQTIVDELVFPSCHTFII</sequence>
<evidence type="ECO:0000259" key="11">
    <source>
        <dbReference type="PROSITE" id="PS51847"/>
    </source>
</evidence>
<dbReference type="InterPro" id="IPR031468">
    <property type="entry name" value="SMP_LBD"/>
</dbReference>
<feature type="region of interest" description="Disordered" evidence="10">
    <location>
        <begin position="218"/>
        <end position="291"/>
    </location>
</feature>
<organism evidence="12">
    <name type="scientific">Phaffia rhodozyma</name>
    <name type="common">Yeast</name>
    <name type="synonym">Xanthophyllomyces dendrorhous</name>
    <dbReference type="NCBI Taxonomy" id="264483"/>
    <lineage>
        <taxon>Eukaryota</taxon>
        <taxon>Fungi</taxon>
        <taxon>Dikarya</taxon>
        <taxon>Basidiomycota</taxon>
        <taxon>Agaricomycotina</taxon>
        <taxon>Tremellomycetes</taxon>
        <taxon>Cystofilobasidiales</taxon>
        <taxon>Mrakiaceae</taxon>
        <taxon>Phaffia</taxon>
    </lineage>
</organism>
<evidence type="ECO:0000256" key="7">
    <source>
        <dbReference type="ARBA" id="ARBA00023128"/>
    </source>
</evidence>
<feature type="region of interest" description="Disordered" evidence="10">
    <location>
        <begin position="71"/>
        <end position="144"/>
    </location>
</feature>
<dbReference type="GO" id="GO:1990456">
    <property type="term" value="P:mitochondrion-endoplasmic reticulum membrane tethering"/>
    <property type="evidence" value="ECO:0007669"/>
    <property type="project" value="TreeGrafter"/>
</dbReference>
<dbReference type="EMBL" id="LN483167">
    <property type="protein sequence ID" value="CDZ97407.1"/>
    <property type="molecule type" value="Genomic_DNA"/>
</dbReference>
<feature type="compositionally biased region" description="Acidic residues" evidence="10">
    <location>
        <begin position="71"/>
        <end position="84"/>
    </location>
</feature>
<evidence type="ECO:0000256" key="5">
    <source>
        <dbReference type="ARBA" id="ARBA00023055"/>
    </source>
</evidence>
<evidence type="ECO:0000256" key="8">
    <source>
        <dbReference type="ARBA" id="ARBA00023136"/>
    </source>
</evidence>
<accession>A0A0F7SKF0</accession>
<comment type="subcellular location">
    <subcellularLocation>
        <location evidence="1">Membrane</location>
    </subcellularLocation>
    <subcellularLocation>
        <location evidence="9">Mitochondrion outer membrane</location>
        <topology evidence="9">Peripheral membrane protein</topology>
        <orientation evidence="9">Cytoplasmic side</orientation>
    </subcellularLocation>
    <subcellularLocation>
        <location evidence="9">Endoplasmic reticulum membrane</location>
        <topology evidence="9">Peripheral membrane protein</topology>
        <orientation evidence="9">Cytoplasmic side</orientation>
    </subcellularLocation>
    <text evidence="9">The ERMES/MDM complex localizes to a few discrete foci (around 10 per single cell), that represent mitochondria-endoplasmic reticulum junctions. These foci are often found next to mtDNA nucleoids.</text>
</comment>
<dbReference type="GO" id="GO:0008289">
    <property type="term" value="F:lipid binding"/>
    <property type="evidence" value="ECO:0007669"/>
    <property type="project" value="UniProtKB-KW"/>
</dbReference>
<feature type="compositionally biased region" description="Polar residues" evidence="10">
    <location>
        <begin position="254"/>
        <end position="269"/>
    </location>
</feature>
<feature type="region of interest" description="Disordered" evidence="10">
    <location>
        <begin position="348"/>
        <end position="375"/>
    </location>
</feature>
<evidence type="ECO:0000256" key="3">
    <source>
        <dbReference type="ARBA" id="ARBA00022787"/>
    </source>
</evidence>
<feature type="compositionally biased region" description="Basic and acidic residues" evidence="10">
    <location>
        <begin position="243"/>
        <end position="252"/>
    </location>
</feature>
<keyword evidence="8 9" id="KW-0472">Membrane</keyword>
<feature type="compositionally biased region" description="Low complexity" evidence="10">
    <location>
        <begin position="279"/>
        <end position="289"/>
    </location>
</feature>
<keyword evidence="5" id="KW-0445">Lipid transport</keyword>
<dbReference type="PROSITE" id="PS51847">
    <property type="entry name" value="SMP"/>
    <property type="match status" value="1"/>
</dbReference>
<dbReference type="GO" id="GO:0015914">
    <property type="term" value="P:phospholipid transport"/>
    <property type="evidence" value="ECO:0007669"/>
    <property type="project" value="TreeGrafter"/>
</dbReference>
<keyword evidence="2" id="KW-0813">Transport</keyword>
<reference evidence="12" key="1">
    <citation type="submission" date="2014-08" db="EMBL/GenBank/DDBJ databases">
        <authorList>
            <person name="Sharma Rahul"/>
            <person name="Thines Marco"/>
        </authorList>
    </citation>
    <scope>NUCLEOTIDE SEQUENCE</scope>
</reference>
<dbReference type="GO" id="GO:0005789">
    <property type="term" value="C:endoplasmic reticulum membrane"/>
    <property type="evidence" value="ECO:0007669"/>
    <property type="project" value="UniProtKB-SubCell"/>
</dbReference>
<evidence type="ECO:0000256" key="9">
    <source>
        <dbReference type="HAMAP-Rule" id="MF_03104"/>
    </source>
</evidence>
<evidence type="ECO:0000256" key="10">
    <source>
        <dbReference type="SAM" id="MobiDB-lite"/>
    </source>
</evidence>
<keyword evidence="3 9" id="KW-1000">Mitochondrion outer membrane</keyword>
<protein>
    <recommendedName>
        <fullName evidence="9">Mitochondrial distribution and morphology protein 12</fullName>
    </recommendedName>
    <alternativeName>
        <fullName evidence="9">Mitochondrial inheritance component MDM12</fullName>
    </alternativeName>
</protein>
<comment type="subunit">
    <text evidence="9">Component of the ER-mitochondria encounter structure (ERMES) or MDM complex, composed of MMM1, MDM10, MDM12 and MDM34. A MMM1 homodimer associates with one molecule of MDM12 on each side in a pairwise head-to-tail manner, and the SMP-LTD domains of MMM1 and MDM12 generate a continuous hydrophobic tunnel for phospholipid trafficking.</text>
</comment>
<dbReference type="HAMAP" id="MF_03104">
    <property type="entry name" value="Mdm12"/>
    <property type="match status" value="1"/>
</dbReference>
<dbReference type="GO" id="GO:0045040">
    <property type="term" value="P:protein insertion into mitochondrial outer membrane"/>
    <property type="evidence" value="ECO:0007669"/>
    <property type="project" value="UniProtKB-UniRule"/>
</dbReference>
<name>A0A0F7SKF0_PHARH</name>
<dbReference type="InterPro" id="IPR027532">
    <property type="entry name" value="Mdm12"/>
</dbReference>
<dbReference type="AlphaFoldDB" id="A0A0F7SKF0"/>
<keyword evidence="6" id="KW-0446">Lipid-binding</keyword>
<keyword evidence="7 9" id="KW-0496">Mitochondrion</keyword>
<dbReference type="Pfam" id="PF26544">
    <property type="entry name" value="Mdm12"/>
    <property type="match status" value="2"/>
</dbReference>
<feature type="compositionally biased region" description="Basic and acidic residues" evidence="10">
    <location>
        <begin position="86"/>
        <end position="110"/>
    </location>
</feature>